<reference evidence="1 2" key="1">
    <citation type="journal article" date="2011" name="MBio">
        <title>Evidence of a dominant lineage of Vibrio cholerae-specific lytic bacteriophages shed by cholera patients over a 10-year period in Dhaka, Bangladesh.</title>
        <authorList>
            <person name="Seed K.D."/>
            <person name="Bodi K.L."/>
            <person name="Kropinski A.M."/>
            <person name="Ackermann H.W."/>
            <person name="Calderwood S.B."/>
            <person name="Qadri F."/>
            <person name="Camilli A."/>
        </authorList>
    </citation>
    <scope>NUCLEOTIDE SEQUENCE [LARGE SCALE GENOMIC DNA]</scope>
</reference>
<dbReference type="GeneID" id="10228489"/>
<dbReference type="RefSeq" id="YP_004250951.1">
    <property type="nucleotide sequence ID" value="NC_015157.1"/>
</dbReference>
<dbReference type="EMBL" id="HQ641347">
    <property type="protein sequence ID" value="ADX87826.1"/>
    <property type="molecule type" value="Genomic_DNA"/>
</dbReference>
<sequence>MKKLALAIIILLSLGFSLKSEAAQPESYSVEQEHITIKKDSYGLDKALCYFSDKNGKHITNKIVTITAQYDNLYIIETLMNRQEHVRVHTVECK</sequence>
<dbReference type="OrthoDB" id="39684at10239"/>
<dbReference type="KEGG" id="vg:10228489"/>
<protein>
    <submittedName>
        <fullName evidence="1">Uncharacterized protein ORF10</fullName>
    </submittedName>
</protein>
<evidence type="ECO:0000313" key="2">
    <source>
        <dbReference type="Proteomes" id="UP000007502"/>
    </source>
</evidence>
<name>F1D132_9CAUD</name>
<dbReference type="Proteomes" id="UP000007502">
    <property type="component" value="Segment"/>
</dbReference>
<proteinExistence type="predicted"/>
<keyword evidence="2" id="KW-1185">Reference proteome</keyword>
<accession>F1D132</accession>
<organism evidence="1 2">
    <name type="scientific">Vibrio phage ICP1</name>
    <dbReference type="NCBI Taxonomy" id="979525"/>
    <lineage>
        <taxon>Viruses</taxon>
        <taxon>Duplodnaviria</taxon>
        <taxon>Heunggongvirae</taxon>
        <taxon>Uroviricota</taxon>
        <taxon>Caudoviricetes</taxon>
        <taxon>Mohonavirus</taxon>
        <taxon>Mohonavirus ICP1</taxon>
    </lineage>
</organism>
<gene>
    <name evidence="1" type="primary">ORF10</name>
</gene>
<evidence type="ECO:0000313" key="1">
    <source>
        <dbReference type="EMBL" id="ADX87826.1"/>
    </source>
</evidence>